<name>A0ABT3PKD3_9BACT</name>
<accession>A0ABT3PKD3</accession>
<comment type="caution">
    <text evidence="2">The sequence shown here is derived from an EMBL/GenBank/DDBJ whole genome shotgun (WGS) entry which is preliminary data.</text>
</comment>
<reference evidence="2 3" key="1">
    <citation type="submission" date="2021-03" db="EMBL/GenBank/DDBJ databases">
        <title>Aliifodinibius sp. nov., a new bacterium isolated from saline soil.</title>
        <authorList>
            <person name="Galisteo C."/>
            <person name="De La Haba R."/>
            <person name="Sanchez-Porro C."/>
            <person name="Ventosa A."/>
        </authorList>
    </citation>
    <scope>NUCLEOTIDE SEQUENCE [LARGE SCALE GENOMIC DNA]</scope>
    <source>
        <strain evidence="2 3">1BSP15-2V2</strain>
    </source>
</reference>
<evidence type="ECO:0000313" key="3">
    <source>
        <dbReference type="Proteomes" id="UP001207918"/>
    </source>
</evidence>
<proteinExistence type="predicted"/>
<dbReference type="RefSeq" id="WP_265764319.1">
    <property type="nucleotide sequence ID" value="NZ_JAGGJA010000001.1"/>
</dbReference>
<gene>
    <name evidence="2" type="ORF">J6I44_02245</name>
</gene>
<dbReference type="Proteomes" id="UP001207918">
    <property type="component" value="Unassembled WGS sequence"/>
</dbReference>
<evidence type="ECO:0000313" key="2">
    <source>
        <dbReference type="EMBL" id="MCW9705654.1"/>
    </source>
</evidence>
<feature type="region of interest" description="Disordered" evidence="1">
    <location>
        <begin position="1"/>
        <end position="26"/>
    </location>
</feature>
<protein>
    <submittedName>
        <fullName evidence="2">Uncharacterized protein</fullName>
    </submittedName>
</protein>
<keyword evidence="3" id="KW-1185">Reference proteome</keyword>
<organism evidence="2 3">
    <name type="scientific">Fodinibius salsisoli</name>
    <dbReference type="NCBI Taxonomy" id="2820877"/>
    <lineage>
        <taxon>Bacteria</taxon>
        <taxon>Pseudomonadati</taxon>
        <taxon>Balneolota</taxon>
        <taxon>Balneolia</taxon>
        <taxon>Balneolales</taxon>
        <taxon>Balneolaceae</taxon>
        <taxon>Fodinibius</taxon>
    </lineage>
</organism>
<sequence>MEEKDDKGRHKGGNGATDNPKENADGKEIFVRISAYENDRRIDEKNKKLLPGSYTTTHNDYLTCLTYDDDPIDRYALPNDEDIEWAFYIQPERKDELQRGIVQPAFGHAGGGIEAYFEKGTSKNTYYNQKPYGQ</sequence>
<evidence type="ECO:0000256" key="1">
    <source>
        <dbReference type="SAM" id="MobiDB-lite"/>
    </source>
</evidence>
<dbReference type="EMBL" id="JAGGJA010000001">
    <property type="protein sequence ID" value="MCW9705654.1"/>
    <property type="molecule type" value="Genomic_DNA"/>
</dbReference>